<evidence type="ECO:0000256" key="1">
    <source>
        <dbReference type="SAM" id="MobiDB-lite"/>
    </source>
</evidence>
<name>A0A915U9W5_9BACT</name>
<evidence type="ECO:0000313" key="2">
    <source>
        <dbReference type="EMBL" id="BCO09366.1"/>
    </source>
</evidence>
<proteinExistence type="predicted"/>
<evidence type="ECO:0000313" key="3">
    <source>
        <dbReference type="Proteomes" id="UP001063350"/>
    </source>
</evidence>
<keyword evidence="3" id="KW-1185">Reference proteome</keyword>
<dbReference type="Proteomes" id="UP001063350">
    <property type="component" value="Chromosome"/>
</dbReference>
<protein>
    <submittedName>
        <fullName evidence="2">Uncharacterized protein</fullName>
    </submittedName>
</protein>
<organism evidence="2 3">
    <name type="scientific">Desulfolithobacter dissulfuricans</name>
    <dbReference type="NCBI Taxonomy" id="2795293"/>
    <lineage>
        <taxon>Bacteria</taxon>
        <taxon>Pseudomonadati</taxon>
        <taxon>Thermodesulfobacteriota</taxon>
        <taxon>Desulfobulbia</taxon>
        <taxon>Desulfobulbales</taxon>
        <taxon>Desulfobulbaceae</taxon>
        <taxon>Desulfolithobacter</taxon>
    </lineage>
</organism>
<dbReference type="KEGG" id="ddu:GF1_17420"/>
<dbReference type="AlphaFoldDB" id="A0A915U9W5"/>
<reference evidence="2" key="1">
    <citation type="submission" date="2020-12" db="EMBL/GenBank/DDBJ databases">
        <title>Desulfobium dissulfuricans gen. nov., sp. nov., a novel mesophilic, sulfate-reducing bacterium isolated from a deep-sea hydrothermal vent.</title>
        <authorList>
            <person name="Hashimoto Y."/>
            <person name="Tame A."/>
            <person name="Sawayama S."/>
            <person name="Miyazaki J."/>
            <person name="Takai K."/>
            <person name="Nakagawa S."/>
        </authorList>
    </citation>
    <scope>NUCLEOTIDE SEQUENCE</scope>
    <source>
        <strain evidence="2">GF1</strain>
    </source>
</reference>
<dbReference type="EMBL" id="AP024233">
    <property type="protein sequence ID" value="BCO09366.1"/>
    <property type="molecule type" value="Genomic_DNA"/>
</dbReference>
<gene>
    <name evidence="2" type="ORF">GF1_17420</name>
</gene>
<feature type="region of interest" description="Disordered" evidence="1">
    <location>
        <begin position="1"/>
        <end position="35"/>
    </location>
</feature>
<accession>A0A915U9W5</accession>
<sequence length="81" mass="8512">MGNEQFPGGLDDGESVAAPGNSEQGWTRSISSGGWLGGSTGGNSYYRLSARLTPGTGVGEEFYTEQIVPEDGPGMDRDLRK</sequence>